<comment type="pathway">
    <text evidence="7">Isoprenoid biosynthesis; isopentenyl diphosphate biosynthesis via DXP pathway; isopentenyl diphosphate from 1-deoxy-D-xylulose 5-phosphate: step 5/6.</text>
</comment>
<comment type="caution">
    <text evidence="10">The sequence shown here is derived from an EMBL/GenBank/DDBJ whole genome shotgun (WGS) entry which is preliminary data.</text>
</comment>
<keyword evidence="11" id="KW-1185">Reference proteome</keyword>
<evidence type="ECO:0000256" key="1">
    <source>
        <dbReference type="ARBA" id="ARBA00022485"/>
    </source>
</evidence>
<reference evidence="10 11" key="1">
    <citation type="submission" date="2021-03" db="EMBL/GenBank/DDBJ databases">
        <title>Genomic Encyclopedia of Type Strains, Phase IV (KMG-IV): sequencing the most valuable type-strain genomes for metagenomic binning, comparative biology and taxonomic classification.</title>
        <authorList>
            <person name="Goeker M."/>
        </authorList>
    </citation>
    <scope>NUCLEOTIDE SEQUENCE [LARGE SCALE GENOMIC DNA]</scope>
    <source>
        <strain evidence="10 11">DSM 27138</strain>
    </source>
</reference>
<dbReference type="InterPro" id="IPR016425">
    <property type="entry name" value="IspG_bac"/>
</dbReference>
<dbReference type="SUPFAM" id="SSF56014">
    <property type="entry name" value="Nitrite and sulphite reductase 4Fe-4S domain-like"/>
    <property type="match status" value="1"/>
</dbReference>
<evidence type="ECO:0000313" key="10">
    <source>
        <dbReference type="EMBL" id="MBP2017686.1"/>
    </source>
</evidence>
<evidence type="ECO:0000256" key="6">
    <source>
        <dbReference type="ARBA" id="ARBA00023229"/>
    </source>
</evidence>
<comment type="catalytic activity">
    <reaction evidence="7">
        <text>(2E)-4-hydroxy-3-methylbut-2-enyl diphosphate + oxidized [flavodoxin] + H2O + 2 H(+) = 2-C-methyl-D-erythritol 2,4-cyclic diphosphate + reduced [flavodoxin]</text>
        <dbReference type="Rhea" id="RHEA:43604"/>
        <dbReference type="Rhea" id="RHEA-COMP:10622"/>
        <dbReference type="Rhea" id="RHEA-COMP:10623"/>
        <dbReference type="ChEBI" id="CHEBI:15377"/>
        <dbReference type="ChEBI" id="CHEBI:15378"/>
        <dbReference type="ChEBI" id="CHEBI:57618"/>
        <dbReference type="ChEBI" id="CHEBI:58210"/>
        <dbReference type="ChEBI" id="CHEBI:58483"/>
        <dbReference type="ChEBI" id="CHEBI:128753"/>
        <dbReference type="EC" id="1.17.7.3"/>
    </reaction>
</comment>
<dbReference type="PANTHER" id="PTHR30454:SF0">
    <property type="entry name" value="4-HYDROXY-3-METHYLBUT-2-EN-1-YL DIPHOSPHATE SYNTHASE (FERREDOXIN), CHLOROPLASTIC"/>
    <property type="match status" value="1"/>
</dbReference>
<dbReference type="NCBIfam" id="TIGR00612">
    <property type="entry name" value="ispG_gcpE"/>
    <property type="match status" value="1"/>
</dbReference>
<dbReference type="InterPro" id="IPR004588">
    <property type="entry name" value="IspG_bac-typ"/>
</dbReference>
<keyword evidence="6 7" id="KW-0414">Isoprene biosynthesis</keyword>
<dbReference type="InterPro" id="IPR058578">
    <property type="entry name" value="IspG_TIM"/>
</dbReference>
<dbReference type="GO" id="GO:0141197">
    <property type="term" value="F:4-hydroxy-3-methylbut-2-enyl-diphosphate synthase activity (flavodoxin)"/>
    <property type="evidence" value="ECO:0007669"/>
    <property type="project" value="UniProtKB-EC"/>
</dbReference>
<evidence type="ECO:0000259" key="9">
    <source>
        <dbReference type="Pfam" id="PF26540"/>
    </source>
</evidence>
<dbReference type="NCBIfam" id="NF001540">
    <property type="entry name" value="PRK00366.1"/>
    <property type="match status" value="1"/>
</dbReference>
<dbReference type="PIRSF" id="PIRSF004640">
    <property type="entry name" value="IspG"/>
    <property type="match status" value="1"/>
</dbReference>
<dbReference type="EC" id="1.17.7.3" evidence="7"/>
<dbReference type="Pfam" id="PF04551">
    <property type="entry name" value="GcpE"/>
    <property type="match status" value="1"/>
</dbReference>
<evidence type="ECO:0000259" key="8">
    <source>
        <dbReference type="Pfam" id="PF04551"/>
    </source>
</evidence>
<evidence type="ECO:0000256" key="5">
    <source>
        <dbReference type="ARBA" id="ARBA00023014"/>
    </source>
</evidence>
<dbReference type="InterPro" id="IPR045854">
    <property type="entry name" value="NO2/SO3_Rdtase_4Fe4S_sf"/>
</dbReference>
<dbReference type="GO" id="GO:0046429">
    <property type="term" value="F:4-hydroxy-3-methylbut-2-en-1-yl diphosphate synthase activity (ferredoxin)"/>
    <property type="evidence" value="ECO:0007669"/>
    <property type="project" value="UniProtKB-EC"/>
</dbReference>
<dbReference type="SUPFAM" id="SSF51717">
    <property type="entry name" value="Dihydropteroate synthetase-like"/>
    <property type="match status" value="1"/>
</dbReference>
<evidence type="ECO:0000256" key="3">
    <source>
        <dbReference type="ARBA" id="ARBA00023002"/>
    </source>
</evidence>
<evidence type="ECO:0000256" key="4">
    <source>
        <dbReference type="ARBA" id="ARBA00023004"/>
    </source>
</evidence>
<keyword evidence="3 7" id="KW-0560">Oxidoreductase</keyword>
<feature type="binding site" evidence="7">
    <location>
        <position position="268"/>
    </location>
    <ligand>
        <name>[4Fe-4S] cluster</name>
        <dbReference type="ChEBI" id="CHEBI:49883"/>
    </ligand>
</feature>
<organism evidence="10 11">
    <name type="scientific">Symbiobacterium terraclitae</name>
    <dbReference type="NCBI Taxonomy" id="557451"/>
    <lineage>
        <taxon>Bacteria</taxon>
        <taxon>Bacillati</taxon>
        <taxon>Bacillota</taxon>
        <taxon>Clostridia</taxon>
        <taxon>Eubacteriales</taxon>
        <taxon>Symbiobacteriaceae</taxon>
        <taxon>Symbiobacterium</taxon>
    </lineage>
</organism>
<keyword evidence="5 7" id="KW-0411">Iron-sulfur</keyword>
<proteinExistence type="inferred from homology"/>
<dbReference type="InterPro" id="IPR058579">
    <property type="entry name" value="IspG_C"/>
</dbReference>
<keyword evidence="4 7" id="KW-0408">Iron</keyword>
<comment type="similarity">
    <text evidence="7">Belongs to the IspG family.</text>
</comment>
<evidence type="ECO:0000313" key="11">
    <source>
        <dbReference type="Proteomes" id="UP001519289"/>
    </source>
</evidence>
<comment type="cofactor">
    <cofactor evidence="7">
        <name>[4Fe-4S] cluster</name>
        <dbReference type="ChEBI" id="CHEBI:49883"/>
    </cofactor>
    <text evidence="7">Binds 1 [4Fe-4S] cluster.</text>
</comment>
<dbReference type="Proteomes" id="UP001519289">
    <property type="component" value="Unassembled WGS sequence"/>
</dbReference>
<accession>A0ABS4JS17</accession>
<dbReference type="Gene3D" id="3.30.413.10">
    <property type="entry name" value="Sulfite Reductase Hemoprotein, domain 1"/>
    <property type="match status" value="1"/>
</dbReference>
<feature type="binding site" evidence="7">
    <location>
        <position position="307"/>
    </location>
    <ligand>
        <name>[4Fe-4S] cluster</name>
        <dbReference type="ChEBI" id="CHEBI:49883"/>
    </ligand>
</feature>
<feature type="binding site" evidence="7">
    <location>
        <position position="265"/>
    </location>
    <ligand>
        <name>[4Fe-4S] cluster</name>
        <dbReference type="ChEBI" id="CHEBI:49883"/>
    </ligand>
</feature>
<feature type="domain" description="IspG TIM-barrel" evidence="8">
    <location>
        <begin position="7"/>
        <end position="247"/>
    </location>
</feature>
<dbReference type="Gene3D" id="3.20.20.20">
    <property type="entry name" value="Dihydropteroate synthase-like"/>
    <property type="match status" value="1"/>
</dbReference>
<gene>
    <name evidence="7" type="primary">ispG</name>
    <name evidence="10" type="ORF">J2Z79_001071</name>
</gene>
<dbReference type="RefSeq" id="WP_209465821.1">
    <property type="nucleotide sequence ID" value="NZ_JAGGLG010000006.1"/>
</dbReference>
<feature type="domain" description="IspG C-terminal" evidence="9">
    <location>
        <begin position="261"/>
        <end position="348"/>
    </location>
</feature>
<comment type="function">
    <text evidence="7">Converts 2C-methyl-D-erythritol 2,4-cyclodiphosphate (ME-2,4cPP) into 1-hydroxy-2-methyl-2-(E)-butenyl 4-diphosphate.</text>
</comment>
<dbReference type="HAMAP" id="MF_00159">
    <property type="entry name" value="IspG"/>
    <property type="match status" value="1"/>
</dbReference>
<feature type="binding site" evidence="7">
    <location>
        <position position="300"/>
    </location>
    <ligand>
        <name>[4Fe-4S] cluster</name>
        <dbReference type="ChEBI" id="CHEBI:49883"/>
    </ligand>
</feature>
<protein>
    <recommendedName>
        <fullName evidence="7">4-hydroxy-3-methylbut-2-en-1-yl diphosphate synthase (flavodoxin)</fullName>
        <ecNumber evidence="7">1.17.7.3</ecNumber>
    </recommendedName>
    <alternativeName>
        <fullName evidence="7">1-hydroxy-2-methyl-2-(E)-butenyl 4-diphosphate synthase</fullName>
    </alternativeName>
</protein>
<sequence>MTERRMTRAVRVGNLQIGGGAPISVQSMTKCDTRNVPEVLAQIRALEEAGCDIVRVAAPTMEAAECFKEIRQGCRIPLVADVHFDYRIALKVLEAGIDKLRINPGNIGARWKVEEVVRACKDRGVPIRIGVNAGSLEDEFLEKYGYPTPDGMVESALKHVAILEELNFTDIVISIKASRVDMMIEAYRKLAEKVDYPLHVGVTEAGTPFAGTIKSAVGIGTILAEGIGDTVRVSLSTDCTEEVRVGYEILKALGLRTRGINIISCPSCGRVQIDLVRVANEVERRLQHIDVPLNVAVMGCVVNGPGEAAEADVALFGGRGVGMLYVGGEQVRKTTEEEMVESLVELVEQKVAEIKASGQQLTGYSRHARG</sequence>
<dbReference type="InterPro" id="IPR011005">
    <property type="entry name" value="Dihydropteroate_synth-like_sf"/>
</dbReference>
<dbReference type="EMBL" id="JAGGLG010000006">
    <property type="protein sequence ID" value="MBP2017686.1"/>
    <property type="molecule type" value="Genomic_DNA"/>
</dbReference>
<dbReference type="Pfam" id="PF26540">
    <property type="entry name" value="GcpE_C"/>
    <property type="match status" value="1"/>
</dbReference>
<keyword evidence="2 7" id="KW-0479">Metal-binding</keyword>
<dbReference type="PANTHER" id="PTHR30454">
    <property type="entry name" value="4-HYDROXY-3-METHYLBUT-2-EN-1-YL DIPHOSPHATE SYNTHASE"/>
    <property type="match status" value="1"/>
</dbReference>
<keyword evidence="1 7" id="KW-0004">4Fe-4S</keyword>
<evidence type="ECO:0000256" key="7">
    <source>
        <dbReference type="HAMAP-Rule" id="MF_00159"/>
    </source>
</evidence>
<name>A0ABS4JS17_9FIRM</name>
<evidence type="ECO:0000256" key="2">
    <source>
        <dbReference type="ARBA" id="ARBA00022723"/>
    </source>
</evidence>